<name>A0ABW3ZYZ6_9BACI</name>
<keyword evidence="1" id="KW-1133">Transmembrane helix</keyword>
<keyword evidence="4" id="KW-1185">Reference proteome</keyword>
<comment type="caution">
    <text evidence="3">The sequence shown here is derived from an EMBL/GenBank/DDBJ whole genome shotgun (WGS) entry which is preliminary data.</text>
</comment>
<dbReference type="Proteomes" id="UP001597178">
    <property type="component" value="Unassembled WGS sequence"/>
</dbReference>
<feature type="transmembrane region" description="Helical" evidence="1">
    <location>
        <begin position="12"/>
        <end position="36"/>
    </location>
</feature>
<proteinExistence type="predicted"/>
<organism evidence="3 4">
    <name type="scientific">Lentibacillus salinarum</name>
    <dbReference type="NCBI Taxonomy" id="446820"/>
    <lineage>
        <taxon>Bacteria</taxon>
        <taxon>Bacillati</taxon>
        <taxon>Bacillota</taxon>
        <taxon>Bacilli</taxon>
        <taxon>Bacillales</taxon>
        <taxon>Bacillaceae</taxon>
        <taxon>Lentibacillus</taxon>
    </lineage>
</organism>
<keyword evidence="1" id="KW-0812">Transmembrane</keyword>
<feature type="domain" description="TadE-like" evidence="2">
    <location>
        <begin position="9"/>
        <end position="51"/>
    </location>
</feature>
<sequence length="146" mass="15903">MKRLKNQKGQAFVEFAMMLPLMLFLIIVGLILALAINSKLTISNASHEAARVAAVTTDEDQINTIAEKGVIDGGLMYEYESLTTFDPEDDVTIDRHSDGTVTVTIQYQQPTIVPMIGGLLGNPDFWGTSIPIESSATFLDETKLGP</sequence>
<evidence type="ECO:0000313" key="4">
    <source>
        <dbReference type="Proteomes" id="UP001597178"/>
    </source>
</evidence>
<keyword evidence="1" id="KW-0472">Membrane</keyword>
<dbReference type="InterPro" id="IPR012495">
    <property type="entry name" value="TadE-like_dom"/>
</dbReference>
<accession>A0ABW3ZYZ6</accession>
<reference evidence="4" key="1">
    <citation type="journal article" date="2019" name="Int. J. Syst. Evol. Microbiol.">
        <title>The Global Catalogue of Microorganisms (GCM) 10K type strain sequencing project: providing services to taxonomists for standard genome sequencing and annotation.</title>
        <authorList>
            <consortium name="The Broad Institute Genomics Platform"/>
            <consortium name="The Broad Institute Genome Sequencing Center for Infectious Disease"/>
            <person name="Wu L."/>
            <person name="Ma J."/>
        </authorList>
    </citation>
    <scope>NUCLEOTIDE SEQUENCE [LARGE SCALE GENOMIC DNA]</scope>
    <source>
        <strain evidence="4">CCUG 54822</strain>
    </source>
</reference>
<evidence type="ECO:0000256" key="1">
    <source>
        <dbReference type="SAM" id="Phobius"/>
    </source>
</evidence>
<evidence type="ECO:0000259" key="2">
    <source>
        <dbReference type="Pfam" id="PF07811"/>
    </source>
</evidence>
<gene>
    <name evidence="3" type="ORF">ACFQ4A_15750</name>
</gene>
<dbReference type="EMBL" id="JBHTNH010000029">
    <property type="protein sequence ID" value="MFD1363103.1"/>
    <property type="molecule type" value="Genomic_DNA"/>
</dbReference>
<protein>
    <submittedName>
        <fullName evidence="3">TadE/TadG family type IV pilus assembly protein</fullName>
    </submittedName>
</protein>
<dbReference type="Pfam" id="PF07811">
    <property type="entry name" value="TadE"/>
    <property type="match status" value="1"/>
</dbReference>
<dbReference type="RefSeq" id="WP_382402292.1">
    <property type="nucleotide sequence ID" value="NZ_JBHTNH010000029.1"/>
</dbReference>
<evidence type="ECO:0000313" key="3">
    <source>
        <dbReference type="EMBL" id="MFD1363103.1"/>
    </source>
</evidence>